<accession>A0A9P4JYC4</accession>
<dbReference type="OrthoDB" id="21225at2759"/>
<keyword evidence="3" id="KW-1185">Reference proteome</keyword>
<feature type="region of interest" description="Disordered" evidence="1">
    <location>
        <begin position="25"/>
        <end position="45"/>
    </location>
</feature>
<feature type="compositionally biased region" description="Polar residues" evidence="1">
    <location>
        <begin position="25"/>
        <end position="35"/>
    </location>
</feature>
<gene>
    <name evidence="2" type="ORF">CC78DRAFT_587702</name>
</gene>
<evidence type="ECO:0000256" key="1">
    <source>
        <dbReference type="SAM" id="MobiDB-lite"/>
    </source>
</evidence>
<name>A0A9P4JYC4_9PLEO</name>
<evidence type="ECO:0000313" key="2">
    <source>
        <dbReference type="EMBL" id="KAF2257957.1"/>
    </source>
</evidence>
<comment type="caution">
    <text evidence="2">The sequence shown here is derived from an EMBL/GenBank/DDBJ whole genome shotgun (WGS) entry which is preliminary data.</text>
</comment>
<protein>
    <submittedName>
        <fullName evidence="2">Uncharacterized protein</fullName>
    </submittedName>
</protein>
<reference evidence="3" key="1">
    <citation type="journal article" date="2020" name="Stud. Mycol.">
        <title>101 Dothideomycetes genomes: A test case for predicting lifestyles and emergence of pathogens.</title>
        <authorList>
            <person name="Haridas S."/>
            <person name="Albert R."/>
            <person name="Binder M."/>
            <person name="Bloem J."/>
            <person name="LaButti K."/>
            <person name="Salamov A."/>
            <person name="Andreopoulos B."/>
            <person name="Baker S."/>
            <person name="Barry K."/>
            <person name="Bills G."/>
            <person name="Bluhm B."/>
            <person name="Cannon C."/>
            <person name="Castanera R."/>
            <person name="Culley D."/>
            <person name="Daum C."/>
            <person name="Ezra D."/>
            <person name="Gonzalez J."/>
            <person name="Henrissat B."/>
            <person name="Kuo A."/>
            <person name="Liang C."/>
            <person name="Lipzen A."/>
            <person name="Lutzoni F."/>
            <person name="Magnuson J."/>
            <person name="Mondo S."/>
            <person name="Nolan M."/>
            <person name="Ohm R."/>
            <person name="Pangilinan J."/>
            <person name="Park H.-J."/>
            <person name="Ramirez L."/>
            <person name="Alfaro M."/>
            <person name="Sun H."/>
            <person name="Tritt A."/>
            <person name="Yoshinaga Y."/>
            <person name="Zwiers L.-H."/>
            <person name="Turgeon B."/>
            <person name="Goodwin S."/>
            <person name="Spatafora J."/>
            <person name="Crous P."/>
            <person name="Grigoriev I."/>
        </authorList>
    </citation>
    <scope>NUCLEOTIDE SEQUENCE [LARGE SCALE GENOMIC DNA]</scope>
    <source>
        <strain evidence="3">CBS 304.66</strain>
    </source>
</reference>
<dbReference type="Proteomes" id="UP000800093">
    <property type="component" value="Unassembled WGS sequence"/>
</dbReference>
<proteinExistence type="predicted"/>
<sequence length="123" mass="13717">MLFTTEGNDTLQLSARTVRRKRIENTSIRAPSSSPLKRESRLEGPLPIWNAPGTLPERPKEVGPIFDFEHVDVPIVALSVSAHKINYASDPASGEPAARPDDIMDRYLLPSLTKNERLRLTLT</sequence>
<dbReference type="AlphaFoldDB" id="A0A9P4JYC4"/>
<organism evidence="2 3">
    <name type="scientific">Lojkania enalia</name>
    <dbReference type="NCBI Taxonomy" id="147567"/>
    <lineage>
        <taxon>Eukaryota</taxon>
        <taxon>Fungi</taxon>
        <taxon>Dikarya</taxon>
        <taxon>Ascomycota</taxon>
        <taxon>Pezizomycotina</taxon>
        <taxon>Dothideomycetes</taxon>
        <taxon>Pleosporomycetidae</taxon>
        <taxon>Pleosporales</taxon>
        <taxon>Pleosporales incertae sedis</taxon>
        <taxon>Lojkania</taxon>
    </lineage>
</organism>
<evidence type="ECO:0000313" key="3">
    <source>
        <dbReference type="Proteomes" id="UP000800093"/>
    </source>
</evidence>
<dbReference type="EMBL" id="ML986804">
    <property type="protein sequence ID" value="KAF2257957.1"/>
    <property type="molecule type" value="Genomic_DNA"/>
</dbReference>